<dbReference type="SUPFAM" id="SSF47413">
    <property type="entry name" value="lambda repressor-like DNA-binding domains"/>
    <property type="match status" value="1"/>
</dbReference>
<dbReference type="CDD" id="cd00093">
    <property type="entry name" value="HTH_XRE"/>
    <property type="match status" value="1"/>
</dbReference>
<dbReference type="PROSITE" id="PS50943">
    <property type="entry name" value="HTH_CROC1"/>
    <property type="match status" value="1"/>
</dbReference>
<evidence type="ECO:0000259" key="2">
    <source>
        <dbReference type="PROSITE" id="PS50943"/>
    </source>
</evidence>
<dbReference type="InterPro" id="IPR001387">
    <property type="entry name" value="Cro/C1-type_HTH"/>
</dbReference>
<dbReference type="Pfam" id="PF01381">
    <property type="entry name" value="HTH_3"/>
    <property type="match status" value="1"/>
</dbReference>
<dbReference type="InterPro" id="IPR010982">
    <property type="entry name" value="Lambda_DNA-bd_dom_sf"/>
</dbReference>
<dbReference type="EMBL" id="EU327989">
    <property type="protein sequence ID" value="ACB12994.1"/>
    <property type="molecule type" value="Genomic_DNA"/>
</dbReference>
<accession>B4Y318</accession>
<organism evidence="3">
    <name type="scientific">Hydrogenophaga sp. PL2G6</name>
    <dbReference type="NCBI Taxonomy" id="503997"/>
    <lineage>
        <taxon>Bacteria</taxon>
        <taxon>Pseudomonadati</taxon>
        <taxon>Pseudomonadota</taxon>
        <taxon>Betaproteobacteria</taxon>
        <taxon>Burkholderiales</taxon>
        <taxon>Comamonadaceae</taxon>
        <taxon>Hydrogenophaga</taxon>
    </lineage>
</organism>
<reference evidence="3" key="1">
    <citation type="journal article" date="2008" name="J. Bacteriol.">
        <title>The evolution of class 1 integrons and the rise of antibiotic resistance.</title>
        <authorList>
            <person name="Gillings M."/>
            <person name="Boucher Y."/>
            <person name="Labbate M."/>
            <person name="Holmes A."/>
            <person name="Krishnan S."/>
            <person name="Holley M."/>
            <person name="Stokes H.W."/>
        </authorList>
    </citation>
    <scope>NUCLEOTIDE SEQUENCE</scope>
</reference>
<proteinExistence type="predicted"/>
<evidence type="ECO:0000256" key="1">
    <source>
        <dbReference type="SAM" id="Coils"/>
    </source>
</evidence>
<feature type="coiled-coil region" evidence="1">
    <location>
        <begin position="31"/>
        <end position="58"/>
    </location>
</feature>
<keyword evidence="1" id="KW-0175">Coiled coil</keyword>
<evidence type="ECO:0000313" key="3">
    <source>
        <dbReference type="EMBL" id="ACB12994.1"/>
    </source>
</evidence>
<name>B4Y318_9BURK</name>
<feature type="domain" description="HTH cro/C1-type" evidence="2">
    <location>
        <begin position="92"/>
        <end position="118"/>
    </location>
</feature>
<dbReference type="AlphaFoldDB" id="B4Y318"/>
<dbReference type="Gene3D" id="1.10.260.40">
    <property type="entry name" value="lambda repressor-like DNA-binding domains"/>
    <property type="match status" value="1"/>
</dbReference>
<sequence length="151" mass="16639">MTTYAIAAKQEMTRVARKVMRPEMESMRADSAAQRKRVLDLERRVRSLEAALAALQIDLRSPRVQKDQGGSAALGSQAQSSSFDAIGFADHRKQLGLTQAQMAKLLGTSALSVYKWERAGVIPRRAQQEKIESVMKLGKRAAAAKLRSTPE</sequence>
<dbReference type="GO" id="GO:0003677">
    <property type="term" value="F:DNA binding"/>
    <property type="evidence" value="ECO:0007669"/>
    <property type="project" value="InterPro"/>
</dbReference>
<protein>
    <submittedName>
        <fullName evidence="3">Putative transcriptional regulator</fullName>
    </submittedName>
</protein>